<dbReference type="GO" id="GO:0005886">
    <property type="term" value="C:plasma membrane"/>
    <property type="evidence" value="ECO:0007669"/>
    <property type="project" value="UniProtKB-SubCell"/>
</dbReference>
<feature type="transmembrane region" description="Helical" evidence="7">
    <location>
        <begin position="171"/>
        <end position="189"/>
    </location>
</feature>
<keyword evidence="2 7" id="KW-0813">Transport</keyword>
<organism evidence="10 11">
    <name type="scientific">Nocardioides aurantiacus</name>
    <dbReference type="NCBI Taxonomy" id="86796"/>
    <lineage>
        <taxon>Bacteria</taxon>
        <taxon>Bacillati</taxon>
        <taxon>Actinomycetota</taxon>
        <taxon>Actinomycetes</taxon>
        <taxon>Propionibacteriales</taxon>
        <taxon>Nocardioidaceae</taxon>
        <taxon>Nocardioides</taxon>
    </lineage>
</organism>
<dbReference type="Proteomes" id="UP000281738">
    <property type="component" value="Unassembled WGS sequence"/>
</dbReference>
<evidence type="ECO:0000256" key="2">
    <source>
        <dbReference type="ARBA" id="ARBA00022448"/>
    </source>
</evidence>
<evidence type="ECO:0000256" key="1">
    <source>
        <dbReference type="ARBA" id="ARBA00004651"/>
    </source>
</evidence>
<evidence type="ECO:0000259" key="9">
    <source>
        <dbReference type="PROSITE" id="PS50928"/>
    </source>
</evidence>
<dbReference type="EMBL" id="RKHO01000001">
    <property type="protein sequence ID" value="ROR93051.1"/>
    <property type="molecule type" value="Genomic_DNA"/>
</dbReference>
<comment type="caution">
    <text evidence="10">The sequence shown here is derived from an EMBL/GenBank/DDBJ whole genome shotgun (WGS) entry which is preliminary data.</text>
</comment>
<evidence type="ECO:0000256" key="3">
    <source>
        <dbReference type="ARBA" id="ARBA00022475"/>
    </source>
</evidence>
<dbReference type="SUPFAM" id="SSF161098">
    <property type="entry name" value="MetI-like"/>
    <property type="match status" value="1"/>
</dbReference>
<feature type="transmembrane region" description="Helical" evidence="7">
    <location>
        <begin position="130"/>
        <end position="151"/>
    </location>
</feature>
<name>A0A3N2CZU5_9ACTN</name>
<evidence type="ECO:0000256" key="4">
    <source>
        <dbReference type="ARBA" id="ARBA00022692"/>
    </source>
</evidence>
<dbReference type="InterPro" id="IPR035906">
    <property type="entry name" value="MetI-like_sf"/>
</dbReference>
<dbReference type="RefSeq" id="WP_211332613.1">
    <property type="nucleotide sequence ID" value="NZ_RKHO01000001.1"/>
</dbReference>
<dbReference type="InterPro" id="IPR051393">
    <property type="entry name" value="ABC_transporter_permease"/>
</dbReference>
<comment type="similarity">
    <text evidence="7">Belongs to the binding-protein-dependent transport system permease family.</text>
</comment>
<dbReference type="PROSITE" id="PS50928">
    <property type="entry name" value="ABC_TM1"/>
    <property type="match status" value="1"/>
</dbReference>
<keyword evidence="3" id="KW-1003">Cell membrane</keyword>
<evidence type="ECO:0000313" key="11">
    <source>
        <dbReference type="Proteomes" id="UP000281738"/>
    </source>
</evidence>
<sequence>MTIEKTALAPGQEAPGEQATTPGTAPRSRLRDNRSAYSLLAPNLLLIGLFLLVPLVWSLLMAFQAKRSFGLGEWSGLTNLSRLLSDDVFWRALLNTAIFTVATVPLSVGLGLALALLMDKALPGRGVFRTIVYLPIAVSSLVVSLVGLLLFDESIGILNGVLRDLGVGPVAWQSNGALAMLSVVVMTLWTRVGFGMLVYLAALQDVDSEVLEAATMDGAGGLDRIRHVVVPWLRPTTFFLVVINMIWSFQVFDVVYVMTNGGPGYSTTMLVTYAYDEGFGPSRNFGYGATVGLVLLVITLAITAVQLRVNRRQEA</sequence>
<feature type="transmembrane region" description="Helical" evidence="7">
    <location>
        <begin position="92"/>
        <end position="118"/>
    </location>
</feature>
<accession>A0A3N2CZU5</accession>
<dbReference type="Gene3D" id="1.10.3720.10">
    <property type="entry name" value="MetI-like"/>
    <property type="match status" value="1"/>
</dbReference>
<keyword evidence="11" id="KW-1185">Reference proteome</keyword>
<evidence type="ECO:0000256" key="8">
    <source>
        <dbReference type="SAM" id="MobiDB-lite"/>
    </source>
</evidence>
<evidence type="ECO:0000313" key="10">
    <source>
        <dbReference type="EMBL" id="ROR93051.1"/>
    </source>
</evidence>
<evidence type="ECO:0000256" key="6">
    <source>
        <dbReference type="ARBA" id="ARBA00023136"/>
    </source>
</evidence>
<protein>
    <submittedName>
        <fullName evidence="10">Carbohydrate ABC transporter membrane protein 1 (CUT1 family)</fullName>
    </submittedName>
</protein>
<dbReference type="PANTHER" id="PTHR30193:SF41">
    <property type="entry name" value="DIACETYLCHITOBIOSE UPTAKE SYSTEM PERMEASE PROTEIN NGCF"/>
    <property type="match status" value="1"/>
</dbReference>
<feature type="transmembrane region" description="Helical" evidence="7">
    <location>
        <begin position="37"/>
        <end position="60"/>
    </location>
</feature>
<dbReference type="PANTHER" id="PTHR30193">
    <property type="entry name" value="ABC TRANSPORTER PERMEASE PROTEIN"/>
    <property type="match status" value="1"/>
</dbReference>
<comment type="subcellular location">
    <subcellularLocation>
        <location evidence="1 7">Cell membrane</location>
        <topology evidence="1 7">Multi-pass membrane protein</topology>
    </subcellularLocation>
</comment>
<proteinExistence type="inferred from homology"/>
<feature type="transmembrane region" description="Helical" evidence="7">
    <location>
        <begin position="285"/>
        <end position="305"/>
    </location>
</feature>
<feature type="transmembrane region" description="Helical" evidence="7">
    <location>
        <begin position="238"/>
        <end position="259"/>
    </location>
</feature>
<dbReference type="Pfam" id="PF00528">
    <property type="entry name" value="BPD_transp_1"/>
    <property type="match status" value="1"/>
</dbReference>
<evidence type="ECO:0000256" key="7">
    <source>
        <dbReference type="RuleBase" id="RU363032"/>
    </source>
</evidence>
<dbReference type="CDD" id="cd06261">
    <property type="entry name" value="TM_PBP2"/>
    <property type="match status" value="1"/>
</dbReference>
<evidence type="ECO:0000256" key="5">
    <source>
        <dbReference type="ARBA" id="ARBA00022989"/>
    </source>
</evidence>
<dbReference type="GO" id="GO:0055085">
    <property type="term" value="P:transmembrane transport"/>
    <property type="evidence" value="ECO:0007669"/>
    <property type="project" value="InterPro"/>
</dbReference>
<gene>
    <name evidence="10" type="ORF">EDD33_3956</name>
</gene>
<dbReference type="AlphaFoldDB" id="A0A3N2CZU5"/>
<feature type="region of interest" description="Disordered" evidence="8">
    <location>
        <begin position="1"/>
        <end position="29"/>
    </location>
</feature>
<keyword evidence="4 7" id="KW-0812">Transmembrane</keyword>
<reference evidence="10 11" key="1">
    <citation type="submission" date="2018-11" db="EMBL/GenBank/DDBJ databases">
        <title>Sequencing the genomes of 1000 actinobacteria strains.</title>
        <authorList>
            <person name="Klenk H.-P."/>
        </authorList>
    </citation>
    <scope>NUCLEOTIDE SEQUENCE [LARGE SCALE GENOMIC DNA]</scope>
    <source>
        <strain evidence="10 11">DSM 12652</strain>
    </source>
</reference>
<feature type="domain" description="ABC transmembrane type-1" evidence="9">
    <location>
        <begin position="93"/>
        <end position="306"/>
    </location>
</feature>
<dbReference type="InterPro" id="IPR000515">
    <property type="entry name" value="MetI-like"/>
</dbReference>
<keyword evidence="5 7" id="KW-1133">Transmembrane helix</keyword>
<keyword evidence="6 7" id="KW-0472">Membrane</keyword>